<dbReference type="Proteomes" id="UP000604001">
    <property type="component" value="Unassembled WGS sequence"/>
</dbReference>
<accession>A0ABR6U649</accession>
<evidence type="ECO:0000313" key="1">
    <source>
        <dbReference type="EMBL" id="MBC2959588.1"/>
    </source>
</evidence>
<dbReference type="RefSeq" id="WP_186344842.1">
    <property type="nucleotide sequence ID" value="NZ_BMMR01000002.1"/>
</dbReference>
<name>A0ABR6U649_9ACTN</name>
<evidence type="ECO:0000313" key="2">
    <source>
        <dbReference type="Proteomes" id="UP000604001"/>
    </source>
</evidence>
<protein>
    <submittedName>
        <fullName evidence="1">Uncharacterized protein</fullName>
    </submittedName>
</protein>
<sequence>MQESTVTMRPHARPAMHWVPVVDSRGRTRMEARWFDPGVASAGTTAARSAA</sequence>
<reference evidence="1 2" key="1">
    <citation type="submission" date="2020-08" db="EMBL/GenBank/DDBJ databases">
        <title>novel species in genus Nocardioides.</title>
        <authorList>
            <person name="Zhang G."/>
        </authorList>
    </citation>
    <scope>NUCLEOTIDE SEQUENCE [LARGE SCALE GENOMIC DNA]</scope>
    <source>
        <strain evidence="1 2">SC8A-24</strain>
    </source>
</reference>
<keyword evidence="2" id="KW-1185">Reference proteome</keyword>
<proteinExistence type="predicted"/>
<dbReference type="EMBL" id="JACMYC010000002">
    <property type="protein sequence ID" value="MBC2959588.1"/>
    <property type="molecule type" value="Genomic_DNA"/>
</dbReference>
<gene>
    <name evidence="1" type="ORF">H7344_04695</name>
</gene>
<comment type="caution">
    <text evidence="1">The sequence shown here is derived from an EMBL/GenBank/DDBJ whole genome shotgun (WGS) entry which is preliminary data.</text>
</comment>
<organism evidence="1 2">
    <name type="scientific">Nocardioides deserti</name>
    <dbReference type="NCBI Taxonomy" id="1588644"/>
    <lineage>
        <taxon>Bacteria</taxon>
        <taxon>Bacillati</taxon>
        <taxon>Actinomycetota</taxon>
        <taxon>Actinomycetes</taxon>
        <taxon>Propionibacteriales</taxon>
        <taxon>Nocardioidaceae</taxon>
        <taxon>Nocardioides</taxon>
    </lineage>
</organism>